<evidence type="ECO:0000313" key="2">
    <source>
        <dbReference type="Proteomes" id="UP000824969"/>
    </source>
</evidence>
<dbReference type="InterPro" id="IPR007355">
    <property type="entry name" value="DUF424"/>
</dbReference>
<dbReference type="EMBL" id="AP019781">
    <property type="protein sequence ID" value="BBL68254.1"/>
    <property type="molecule type" value="Genomic_DNA"/>
</dbReference>
<accession>A0ABN5XIG9</accession>
<name>A0ABN5XIG9_9EURY</name>
<protein>
    <recommendedName>
        <fullName evidence="3">DUF424 domain-containing protein</fullName>
    </recommendedName>
</protein>
<keyword evidence="2" id="KW-1185">Reference proteome</keyword>
<organism evidence="1 2">
    <name type="scientific">Methanoculleus chikugoensis</name>
    <dbReference type="NCBI Taxonomy" id="118126"/>
    <lineage>
        <taxon>Archaea</taxon>
        <taxon>Methanobacteriati</taxon>
        <taxon>Methanobacteriota</taxon>
        <taxon>Stenosarchaea group</taxon>
        <taxon>Methanomicrobia</taxon>
        <taxon>Methanomicrobiales</taxon>
        <taxon>Methanomicrobiaceae</taxon>
        <taxon>Methanoculleus</taxon>
    </lineage>
</organism>
<dbReference type="Proteomes" id="UP000824969">
    <property type="component" value="Chromosome"/>
</dbReference>
<evidence type="ECO:0008006" key="3">
    <source>
        <dbReference type="Google" id="ProtNLM"/>
    </source>
</evidence>
<proteinExistence type="predicted"/>
<reference evidence="1 2" key="1">
    <citation type="submission" date="2019-06" db="EMBL/GenBank/DDBJ databases">
        <title>Complete genome sequence of Methanoculleus chikugoensis strain MG62.</title>
        <authorList>
            <person name="Asakawa S."/>
            <person name="Dianou D."/>
        </authorList>
    </citation>
    <scope>NUCLEOTIDE SEQUENCE [LARGE SCALE GENOMIC DNA]</scope>
    <source>
        <strain evidence="1 2">MG62</strain>
    </source>
</reference>
<gene>
    <name evidence="1" type="ORF">MchiMG62_14350</name>
</gene>
<evidence type="ECO:0000313" key="1">
    <source>
        <dbReference type="EMBL" id="BBL68254.1"/>
    </source>
</evidence>
<dbReference type="Pfam" id="PF04242">
    <property type="entry name" value="DUF424"/>
    <property type="match status" value="1"/>
</dbReference>
<sequence>MTELRTFLTTPVKRYVMYLKVHRIPGAGEVVAACDAELMDATLMHGDIEVCITGGFYGTERAGEEDVRGALAGAENANIIGKRVVALAVAMGLISENDCIMIGDVPHAQIFRI</sequence>